<keyword evidence="2" id="KW-1185">Reference proteome</keyword>
<dbReference type="OrthoDB" id="2269034at2759"/>
<accession>A0A0H2RTX9</accession>
<gene>
    <name evidence="1" type="ORF">SCHPADRAFT_927230</name>
</gene>
<evidence type="ECO:0000313" key="2">
    <source>
        <dbReference type="Proteomes" id="UP000053477"/>
    </source>
</evidence>
<evidence type="ECO:0000313" key="1">
    <source>
        <dbReference type="EMBL" id="KLO15430.1"/>
    </source>
</evidence>
<protein>
    <submittedName>
        <fullName evidence="1">Uncharacterized protein</fullName>
    </submittedName>
</protein>
<organism evidence="1 2">
    <name type="scientific">Schizopora paradoxa</name>
    <dbReference type="NCBI Taxonomy" id="27342"/>
    <lineage>
        <taxon>Eukaryota</taxon>
        <taxon>Fungi</taxon>
        <taxon>Dikarya</taxon>
        <taxon>Basidiomycota</taxon>
        <taxon>Agaricomycotina</taxon>
        <taxon>Agaricomycetes</taxon>
        <taxon>Hymenochaetales</taxon>
        <taxon>Schizoporaceae</taxon>
        <taxon>Schizopora</taxon>
    </lineage>
</organism>
<dbReference type="Gene3D" id="1.20.1280.50">
    <property type="match status" value="1"/>
</dbReference>
<dbReference type="Proteomes" id="UP000053477">
    <property type="component" value="Unassembled WGS sequence"/>
</dbReference>
<dbReference type="EMBL" id="KQ085930">
    <property type="protein sequence ID" value="KLO15430.1"/>
    <property type="molecule type" value="Genomic_DNA"/>
</dbReference>
<reference evidence="1 2" key="1">
    <citation type="submission" date="2015-04" db="EMBL/GenBank/DDBJ databases">
        <title>Complete genome sequence of Schizopora paradoxa KUC8140, a cosmopolitan wood degrader in East Asia.</title>
        <authorList>
            <consortium name="DOE Joint Genome Institute"/>
            <person name="Min B."/>
            <person name="Park H."/>
            <person name="Jang Y."/>
            <person name="Kim J.-J."/>
            <person name="Kim K.H."/>
            <person name="Pangilinan J."/>
            <person name="Lipzen A."/>
            <person name="Riley R."/>
            <person name="Grigoriev I.V."/>
            <person name="Spatafora J.W."/>
            <person name="Choi I.-G."/>
        </authorList>
    </citation>
    <scope>NUCLEOTIDE SEQUENCE [LARGE SCALE GENOMIC DNA]</scope>
    <source>
        <strain evidence="1 2">KUC8140</strain>
    </source>
</reference>
<sequence length="241" mass="27103">MPKDRNALQVDVPALESLLTGLKCLREENGQSLDAGSFWRNCLGISAEDSVQNVQKGLLRLKEARKALDMLADSIDLSVEQLSQSTEGAVLTAGIASLPDELLARILEFCVEGHHVRMGIELFEESSVVLAGVCRRFRNIALRLPALWEVVSHDYCPDHILMLKERCPNPRVYVHFTDELEERAQVSEYIEKLHPNDKWRELDICYYDLVGGQLSFEGISENIQSPFKVLESLSYGGICVQ</sequence>
<dbReference type="AlphaFoldDB" id="A0A0H2RTX9"/>
<dbReference type="SUPFAM" id="SSF81383">
    <property type="entry name" value="F-box domain"/>
    <property type="match status" value="1"/>
</dbReference>
<proteinExistence type="predicted"/>
<name>A0A0H2RTX9_9AGAM</name>
<dbReference type="InterPro" id="IPR036047">
    <property type="entry name" value="F-box-like_dom_sf"/>
</dbReference>
<dbReference type="InParanoid" id="A0A0H2RTX9"/>